<dbReference type="EMBL" id="CR555306">
    <property type="protein sequence ID" value="CAI09917.1"/>
    <property type="molecule type" value="Genomic_DNA"/>
</dbReference>
<dbReference type="Proteomes" id="UP000006552">
    <property type="component" value="Chromosome"/>
</dbReference>
<dbReference type="KEGG" id="eba:ebA6643"/>
<gene>
    <name evidence="1" type="ORF">ebA6643</name>
</gene>
<sequence length="70" mass="7469">MNTLSAHVSPSDDNKPMAAPVITNPMTTSFLISASWLSAYIGPYRFQRLSLILTCIATAKAEAGRVISIG</sequence>
<reference evidence="1 2" key="1">
    <citation type="journal article" date="2005" name="Arch. Microbiol.">
        <title>The genome sequence of an anaerobic aromatic-degrading denitrifying bacterium, strain EbN1.</title>
        <authorList>
            <person name="Rabus R."/>
            <person name="Kube M."/>
            <person name="Heider J."/>
            <person name="Beck A."/>
            <person name="Heitmann K."/>
            <person name="Widdel F."/>
            <person name="Reinhardt R."/>
        </authorList>
    </citation>
    <scope>NUCLEOTIDE SEQUENCE [LARGE SCALE GENOMIC DNA]</scope>
    <source>
        <strain evidence="1 2">EbN1</strain>
    </source>
</reference>
<dbReference type="AlphaFoldDB" id="Q5NYE7"/>
<proteinExistence type="predicted"/>
<keyword evidence="2" id="KW-1185">Reference proteome</keyword>
<accession>Q5NYE7</accession>
<protein>
    <submittedName>
        <fullName evidence="1">Uncharacterized protein</fullName>
    </submittedName>
</protein>
<evidence type="ECO:0000313" key="2">
    <source>
        <dbReference type="Proteomes" id="UP000006552"/>
    </source>
</evidence>
<dbReference type="HOGENOM" id="CLU_2748982_0_0_4"/>
<organism evidence="1 2">
    <name type="scientific">Aromatoleum aromaticum (strain DSM 19018 / LMG 30748 / EbN1)</name>
    <name type="common">Azoarcus sp. (strain EbN1)</name>
    <dbReference type="NCBI Taxonomy" id="76114"/>
    <lineage>
        <taxon>Bacteria</taxon>
        <taxon>Pseudomonadati</taxon>
        <taxon>Pseudomonadota</taxon>
        <taxon>Betaproteobacteria</taxon>
        <taxon>Rhodocyclales</taxon>
        <taxon>Rhodocyclaceae</taxon>
        <taxon>Aromatoleum</taxon>
    </lineage>
</organism>
<name>Q5NYE7_AROAE</name>
<evidence type="ECO:0000313" key="1">
    <source>
        <dbReference type="EMBL" id="CAI09917.1"/>
    </source>
</evidence>